<name>A0ABQ4WU85_9ASTR</name>
<gene>
    <name evidence="2" type="ORF">Tco_0629782</name>
</gene>
<dbReference type="PANTHER" id="PTHR11439:SF463">
    <property type="entry name" value="REVERSE TRANSCRIPTASE TY1_COPIA-TYPE DOMAIN-CONTAINING PROTEIN"/>
    <property type="match status" value="1"/>
</dbReference>
<keyword evidence="3" id="KW-1185">Reference proteome</keyword>
<evidence type="ECO:0000313" key="2">
    <source>
        <dbReference type="EMBL" id="GJS56420.1"/>
    </source>
</evidence>
<proteinExistence type="predicted"/>
<organism evidence="2 3">
    <name type="scientific">Tanacetum coccineum</name>
    <dbReference type="NCBI Taxonomy" id="301880"/>
    <lineage>
        <taxon>Eukaryota</taxon>
        <taxon>Viridiplantae</taxon>
        <taxon>Streptophyta</taxon>
        <taxon>Embryophyta</taxon>
        <taxon>Tracheophyta</taxon>
        <taxon>Spermatophyta</taxon>
        <taxon>Magnoliopsida</taxon>
        <taxon>eudicotyledons</taxon>
        <taxon>Gunneridae</taxon>
        <taxon>Pentapetalae</taxon>
        <taxon>asterids</taxon>
        <taxon>campanulids</taxon>
        <taxon>Asterales</taxon>
        <taxon>Asteraceae</taxon>
        <taxon>Asteroideae</taxon>
        <taxon>Anthemideae</taxon>
        <taxon>Anthemidinae</taxon>
        <taxon>Tanacetum</taxon>
    </lineage>
</organism>
<feature type="domain" description="Retrovirus-related Pol polyprotein from transposon TNT 1-94-like beta-barrel" evidence="1">
    <location>
        <begin position="189"/>
        <end position="233"/>
    </location>
</feature>
<sequence>PLDIDLDSACKYAKRIQEVQVYVTATCHSLTKPSKKLVSITPLNRTGKVRFADQSETSKEKTQKQVTTIEKQTTNNSLFPSTGQSVLNANSKLICDTYNECMFDAIHDSCVRVYLNDVNARVKFKFVKSAKRRTFTIVRNTCPLTRITSTKVVPLKETTSKSVITQNPDVKVYSRRPKATKSVVQIILWYLDSGCSKHMTRNRSQLINFVHKFIGTVRFGNNQIAKIMGHGLVPKSSSLTPYVPPTKKDYDILFQPMFDEYFNPSPSVASLVPAVVALDPTDSTGLPSSTSVDQDAPSPNNDPFFGVLIPEPNSEESSSRDVILINVHLVNQPPEHLSKWTKDHRLDNVIGNPSRPVSTRHQLQNEALFCHFDAFLTFVEPKSYKEALKESCWIEAMKEELNEFERLKTSNFSKSEGIFLNQSKYALEIIKKYGMKTSDPVDTPMAKPTKKYLHAVKQIFTYLKGTINMGLWYSKDSFIALTAFADADHAGCQDTKRSTPRKFDYWVVTELVQLVVLRNRKAQPYPIQKLNTLPYPDVVLKSFG</sequence>
<evidence type="ECO:0000259" key="1">
    <source>
        <dbReference type="Pfam" id="PF22936"/>
    </source>
</evidence>
<reference evidence="2" key="1">
    <citation type="journal article" date="2022" name="Int. J. Mol. Sci.">
        <title>Draft Genome of Tanacetum Coccineum: Genomic Comparison of Closely Related Tanacetum-Family Plants.</title>
        <authorList>
            <person name="Yamashiro T."/>
            <person name="Shiraishi A."/>
            <person name="Nakayama K."/>
            <person name="Satake H."/>
        </authorList>
    </citation>
    <scope>NUCLEOTIDE SEQUENCE</scope>
</reference>
<comment type="caution">
    <text evidence="2">The sequence shown here is derived from an EMBL/GenBank/DDBJ whole genome shotgun (WGS) entry which is preliminary data.</text>
</comment>
<dbReference type="Proteomes" id="UP001151760">
    <property type="component" value="Unassembled WGS sequence"/>
</dbReference>
<dbReference type="EMBL" id="BQNB010008934">
    <property type="protein sequence ID" value="GJS56420.1"/>
    <property type="molecule type" value="Genomic_DNA"/>
</dbReference>
<dbReference type="Pfam" id="PF22936">
    <property type="entry name" value="Pol_BBD"/>
    <property type="match status" value="1"/>
</dbReference>
<feature type="non-terminal residue" evidence="2">
    <location>
        <position position="1"/>
    </location>
</feature>
<protein>
    <submittedName>
        <fullName evidence="2">Retrovirus-related pol polyprotein from transposon TNT 1-94</fullName>
    </submittedName>
</protein>
<dbReference type="PANTHER" id="PTHR11439">
    <property type="entry name" value="GAG-POL-RELATED RETROTRANSPOSON"/>
    <property type="match status" value="1"/>
</dbReference>
<evidence type="ECO:0000313" key="3">
    <source>
        <dbReference type="Proteomes" id="UP001151760"/>
    </source>
</evidence>
<accession>A0ABQ4WU85</accession>
<dbReference type="InterPro" id="IPR054722">
    <property type="entry name" value="PolX-like_BBD"/>
</dbReference>
<reference evidence="2" key="2">
    <citation type="submission" date="2022-01" db="EMBL/GenBank/DDBJ databases">
        <authorList>
            <person name="Yamashiro T."/>
            <person name="Shiraishi A."/>
            <person name="Satake H."/>
            <person name="Nakayama K."/>
        </authorList>
    </citation>
    <scope>NUCLEOTIDE SEQUENCE</scope>
</reference>